<keyword evidence="3" id="KW-1185">Reference proteome</keyword>
<accession>A0AAV2BKQ0</accession>
<name>A0AAV2BKQ0_9ARAC</name>
<proteinExistence type="predicted"/>
<evidence type="ECO:0000313" key="3">
    <source>
        <dbReference type="Proteomes" id="UP001497382"/>
    </source>
</evidence>
<feature type="signal peptide" evidence="1">
    <location>
        <begin position="1"/>
        <end position="21"/>
    </location>
</feature>
<gene>
    <name evidence="2" type="ORF">LARSCL_LOCUS19839</name>
</gene>
<keyword evidence="1" id="KW-0732">Signal</keyword>
<sequence>MAKFFFARIFLLGARYRGAEARSIGSGEVALMESIQDHVTRIKWLKLRMSSKSLT</sequence>
<reference evidence="2 3" key="1">
    <citation type="submission" date="2024-04" db="EMBL/GenBank/DDBJ databases">
        <authorList>
            <person name="Rising A."/>
            <person name="Reimegard J."/>
            <person name="Sonavane S."/>
            <person name="Akerstrom W."/>
            <person name="Nylinder S."/>
            <person name="Hedman E."/>
            <person name="Kallberg Y."/>
        </authorList>
    </citation>
    <scope>NUCLEOTIDE SEQUENCE [LARGE SCALE GENOMIC DNA]</scope>
</reference>
<comment type="caution">
    <text evidence="2">The sequence shown here is derived from an EMBL/GenBank/DDBJ whole genome shotgun (WGS) entry which is preliminary data.</text>
</comment>
<feature type="chain" id="PRO_5043841890" evidence="1">
    <location>
        <begin position="22"/>
        <end position="55"/>
    </location>
</feature>
<evidence type="ECO:0000256" key="1">
    <source>
        <dbReference type="SAM" id="SignalP"/>
    </source>
</evidence>
<dbReference type="Proteomes" id="UP001497382">
    <property type="component" value="Unassembled WGS sequence"/>
</dbReference>
<protein>
    <submittedName>
        <fullName evidence="2">Uncharacterized protein</fullName>
    </submittedName>
</protein>
<evidence type="ECO:0000313" key="2">
    <source>
        <dbReference type="EMBL" id="CAL1296547.1"/>
    </source>
</evidence>
<dbReference type="AlphaFoldDB" id="A0AAV2BKQ0"/>
<organism evidence="2 3">
    <name type="scientific">Larinioides sclopetarius</name>
    <dbReference type="NCBI Taxonomy" id="280406"/>
    <lineage>
        <taxon>Eukaryota</taxon>
        <taxon>Metazoa</taxon>
        <taxon>Ecdysozoa</taxon>
        <taxon>Arthropoda</taxon>
        <taxon>Chelicerata</taxon>
        <taxon>Arachnida</taxon>
        <taxon>Araneae</taxon>
        <taxon>Araneomorphae</taxon>
        <taxon>Entelegynae</taxon>
        <taxon>Araneoidea</taxon>
        <taxon>Araneidae</taxon>
        <taxon>Larinioides</taxon>
    </lineage>
</organism>
<feature type="non-terminal residue" evidence="2">
    <location>
        <position position="55"/>
    </location>
</feature>
<dbReference type="EMBL" id="CAXIEN010000399">
    <property type="protein sequence ID" value="CAL1296547.1"/>
    <property type="molecule type" value="Genomic_DNA"/>
</dbReference>